<name>A0ABQ8TWE6_PERAM</name>
<dbReference type="Proteomes" id="UP001148838">
    <property type="component" value="Unassembled WGS sequence"/>
</dbReference>
<evidence type="ECO:0000313" key="3">
    <source>
        <dbReference type="Proteomes" id="UP001148838"/>
    </source>
</evidence>
<comment type="caution">
    <text evidence="2">The sequence shown here is derived from an EMBL/GenBank/DDBJ whole genome shotgun (WGS) entry which is preliminary data.</text>
</comment>
<sequence>MKNTRKFCGEGLTTECRVVTGYTDYDVWIDYEIVMQGIQGLMYAKSDREDKGMRVCQPEPRQFNSLKDASITASKRRGIDSTNFFVSVDHRKLPSICSYWVEGKPRKNLNQVTCPDRDSNPGHLVSRPDALTVTPQVWTGMMIKVSKGEGETRCRHVAYSYRRVSRGPPGLTSPSDGRILSTVTYVFPSYALRRDLGFNSGILVHNLYGAGRREGQRDASASVAALPAGGGSSSRASASVGQLQAGS</sequence>
<reference evidence="2 3" key="1">
    <citation type="journal article" date="2022" name="Allergy">
        <title>Genome assembly and annotation of Periplaneta americana reveal a comprehensive cockroach allergen profile.</title>
        <authorList>
            <person name="Wang L."/>
            <person name="Xiong Q."/>
            <person name="Saelim N."/>
            <person name="Wang L."/>
            <person name="Nong W."/>
            <person name="Wan A.T."/>
            <person name="Shi M."/>
            <person name="Liu X."/>
            <person name="Cao Q."/>
            <person name="Hui J.H.L."/>
            <person name="Sookrung N."/>
            <person name="Leung T.F."/>
            <person name="Tungtrongchitr A."/>
            <person name="Tsui S.K.W."/>
        </authorList>
    </citation>
    <scope>NUCLEOTIDE SEQUENCE [LARGE SCALE GENOMIC DNA]</scope>
    <source>
        <strain evidence="2">PWHHKU_190912</strain>
    </source>
</reference>
<evidence type="ECO:0000313" key="2">
    <source>
        <dbReference type="EMBL" id="KAJ4449595.1"/>
    </source>
</evidence>
<accession>A0ABQ8TWE6</accession>
<gene>
    <name evidence="2" type="ORF">ANN_00998</name>
</gene>
<keyword evidence="3" id="KW-1185">Reference proteome</keyword>
<feature type="compositionally biased region" description="Low complexity" evidence="1">
    <location>
        <begin position="221"/>
        <end position="241"/>
    </location>
</feature>
<organism evidence="2 3">
    <name type="scientific">Periplaneta americana</name>
    <name type="common">American cockroach</name>
    <name type="synonym">Blatta americana</name>
    <dbReference type="NCBI Taxonomy" id="6978"/>
    <lineage>
        <taxon>Eukaryota</taxon>
        <taxon>Metazoa</taxon>
        <taxon>Ecdysozoa</taxon>
        <taxon>Arthropoda</taxon>
        <taxon>Hexapoda</taxon>
        <taxon>Insecta</taxon>
        <taxon>Pterygota</taxon>
        <taxon>Neoptera</taxon>
        <taxon>Polyneoptera</taxon>
        <taxon>Dictyoptera</taxon>
        <taxon>Blattodea</taxon>
        <taxon>Blattoidea</taxon>
        <taxon>Blattidae</taxon>
        <taxon>Blattinae</taxon>
        <taxon>Periplaneta</taxon>
    </lineage>
</organism>
<evidence type="ECO:0000256" key="1">
    <source>
        <dbReference type="SAM" id="MobiDB-lite"/>
    </source>
</evidence>
<protein>
    <submittedName>
        <fullName evidence="2">Uncharacterized protein</fullName>
    </submittedName>
</protein>
<feature type="region of interest" description="Disordered" evidence="1">
    <location>
        <begin position="221"/>
        <end position="247"/>
    </location>
</feature>
<proteinExistence type="predicted"/>
<dbReference type="EMBL" id="JAJSOF020000003">
    <property type="protein sequence ID" value="KAJ4449595.1"/>
    <property type="molecule type" value="Genomic_DNA"/>
</dbReference>